<evidence type="ECO:0000259" key="4">
    <source>
        <dbReference type="Pfam" id="PF00589"/>
    </source>
</evidence>
<dbReference type="InterPro" id="IPR002104">
    <property type="entry name" value="Integrase_catalytic"/>
</dbReference>
<organism evidence="6 8">
    <name type="scientific">Bacteroides cellulosilyticus</name>
    <dbReference type="NCBI Taxonomy" id="246787"/>
    <lineage>
        <taxon>Bacteria</taxon>
        <taxon>Pseudomonadati</taxon>
        <taxon>Bacteroidota</taxon>
        <taxon>Bacteroidia</taxon>
        <taxon>Bacteroidales</taxon>
        <taxon>Bacteroidaceae</taxon>
        <taxon>Bacteroides</taxon>
    </lineage>
</organism>
<dbReference type="PANTHER" id="PTHR30349:SF64">
    <property type="entry name" value="PROPHAGE INTEGRASE INTD-RELATED"/>
    <property type="match status" value="1"/>
</dbReference>
<gene>
    <name evidence="6" type="ORF">BcellWH2_01414</name>
    <name evidence="7" type="ORF">DWX97_10795</name>
</gene>
<evidence type="ECO:0000256" key="1">
    <source>
        <dbReference type="ARBA" id="ARBA00008857"/>
    </source>
</evidence>
<feature type="domain" description="Tyr recombinase" evidence="4">
    <location>
        <begin position="255"/>
        <end position="385"/>
    </location>
</feature>
<dbReference type="Proteomes" id="UP000283341">
    <property type="component" value="Unassembled WGS sequence"/>
</dbReference>
<dbReference type="EMBL" id="QRVJ01000007">
    <property type="protein sequence ID" value="RGS37060.1"/>
    <property type="molecule type" value="Genomic_DNA"/>
</dbReference>
<dbReference type="RefSeq" id="WP_029428256.1">
    <property type="nucleotide sequence ID" value="NZ_CAXUGF010000002.1"/>
</dbReference>
<feature type="domain" description="Phage integrase SAM-like" evidence="5">
    <location>
        <begin position="108"/>
        <end position="196"/>
    </location>
</feature>
<evidence type="ECO:0000313" key="7">
    <source>
        <dbReference type="EMBL" id="RGS37060.1"/>
    </source>
</evidence>
<dbReference type="Gene3D" id="1.10.150.130">
    <property type="match status" value="1"/>
</dbReference>
<evidence type="ECO:0000256" key="2">
    <source>
        <dbReference type="ARBA" id="ARBA00023125"/>
    </source>
</evidence>
<dbReference type="InterPro" id="IPR050090">
    <property type="entry name" value="Tyrosine_recombinase_XerCD"/>
</dbReference>
<dbReference type="InterPro" id="IPR025269">
    <property type="entry name" value="SAM-like_dom"/>
</dbReference>
<keyword evidence="3" id="KW-0233">DNA recombination</keyword>
<dbReference type="KEGG" id="bcel:BcellWH2_01414"/>
<dbReference type="GO" id="GO:0006310">
    <property type="term" value="P:DNA recombination"/>
    <property type="evidence" value="ECO:0007669"/>
    <property type="project" value="UniProtKB-KW"/>
</dbReference>
<accession>A0A0N7IEY2</accession>
<evidence type="ECO:0000256" key="3">
    <source>
        <dbReference type="ARBA" id="ARBA00023172"/>
    </source>
</evidence>
<proteinExistence type="inferred from homology"/>
<dbReference type="Pfam" id="PF00589">
    <property type="entry name" value="Phage_integrase"/>
    <property type="match status" value="1"/>
</dbReference>
<dbReference type="SUPFAM" id="SSF56349">
    <property type="entry name" value="DNA breaking-rejoining enzymes"/>
    <property type="match status" value="1"/>
</dbReference>
<reference evidence="6 8" key="1">
    <citation type="journal article" date="2015" name="Science">
        <title>Genetic determinants of in vivo fitness and diet responsiveness in multiple human gut Bacteroides.</title>
        <authorList>
            <person name="Wu M."/>
            <person name="McNulty N.P."/>
            <person name="Rodionov D.A."/>
            <person name="Khoroshkin M.S."/>
            <person name="Griffin N.W."/>
            <person name="Cheng J."/>
            <person name="Latreille P."/>
            <person name="Kerstetter R.A."/>
            <person name="Terrapon N."/>
            <person name="Henrissat B."/>
            <person name="Osterman A.L."/>
            <person name="Gordon J.I."/>
        </authorList>
    </citation>
    <scope>NUCLEOTIDE SEQUENCE [LARGE SCALE GENOMIC DNA]</scope>
    <source>
        <strain evidence="6 8">WH2</strain>
    </source>
</reference>
<dbReference type="GO" id="GO:0003677">
    <property type="term" value="F:DNA binding"/>
    <property type="evidence" value="ECO:0007669"/>
    <property type="project" value="UniProtKB-KW"/>
</dbReference>
<dbReference type="PANTHER" id="PTHR30349">
    <property type="entry name" value="PHAGE INTEGRASE-RELATED"/>
    <property type="match status" value="1"/>
</dbReference>
<sequence length="408" mass="47297">MATVKVKFRKSSVEGKAGTIYYQLCHKQSNRQITTRMRVLPHWWDAEKETFIAEADNNGLSARYQQQIEKDLLCIRRILCEWDGEGRDYTLADVIDRFRTLNENGDTVLSCLATLIDELKNDGRWGNARNLQRALNSFSDFLGGLDRPLKQVDERLVMEYEQWLRIRKVSKNSSSFYMRTLRSAYNKVISRNQMEQTFPFRNVYTGVERTRKRAVPEDIMVRLQKLDLTHSAPLAFSRDMFIFSYCTRGMAFVDIAYLKKEDVSGGILSYVRHKTGQRLTVRIEPLIEEIIERYEPFVHNSPYLFPIITSNDPEEAFRQYQTALGYHNRKLKKLGKLTGENLHLSSYTARHSWATVARKHNVPLSVISAGMGHTSEKTTLIYLDSVENSLIDKANEEILEALCRNVSK</sequence>
<dbReference type="AlphaFoldDB" id="A0A0N7IEY2"/>
<evidence type="ECO:0000313" key="8">
    <source>
        <dbReference type="Proteomes" id="UP000061809"/>
    </source>
</evidence>
<dbReference type="EMBL" id="CP012801">
    <property type="protein sequence ID" value="ALJ58675.1"/>
    <property type="molecule type" value="Genomic_DNA"/>
</dbReference>
<dbReference type="GO" id="GO:0015074">
    <property type="term" value="P:DNA integration"/>
    <property type="evidence" value="ECO:0007669"/>
    <property type="project" value="InterPro"/>
</dbReference>
<dbReference type="Proteomes" id="UP000061809">
    <property type="component" value="Chromosome"/>
</dbReference>
<dbReference type="Pfam" id="PF13102">
    <property type="entry name" value="Phage_int_SAM_5"/>
    <property type="match status" value="1"/>
</dbReference>
<evidence type="ECO:0000313" key="6">
    <source>
        <dbReference type="EMBL" id="ALJ58675.1"/>
    </source>
</evidence>
<dbReference type="InterPro" id="IPR010998">
    <property type="entry name" value="Integrase_recombinase_N"/>
</dbReference>
<dbReference type="CDD" id="cd01185">
    <property type="entry name" value="INTN1_C_like"/>
    <property type="match status" value="1"/>
</dbReference>
<evidence type="ECO:0000313" key="9">
    <source>
        <dbReference type="Proteomes" id="UP000283341"/>
    </source>
</evidence>
<dbReference type="PATRIC" id="fig|246787.4.peg.1458"/>
<protein>
    <submittedName>
        <fullName evidence="7">Site-specific integrase</fullName>
    </submittedName>
    <submittedName>
        <fullName evidence="6">Site-specific tyrosine recombinase XerD</fullName>
    </submittedName>
</protein>
<keyword evidence="2" id="KW-0238">DNA-binding</keyword>
<comment type="similarity">
    <text evidence="1">Belongs to the 'phage' integrase family.</text>
</comment>
<name>A0A0N7IEY2_9BACE</name>
<dbReference type="Gene3D" id="1.10.443.10">
    <property type="entry name" value="Intergrase catalytic core"/>
    <property type="match status" value="1"/>
</dbReference>
<reference evidence="7 9" key="2">
    <citation type="submission" date="2018-08" db="EMBL/GenBank/DDBJ databases">
        <title>A genome reference for cultivated species of the human gut microbiota.</title>
        <authorList>
            <person name="Zou Y."/>
            <person name="Xue W."/>
            <person name="Luo G."/>
        </authorList>
    </citation>
    <scope>NUCLEOTIDE SEQUENCE [LARGE SCALE GENOMIC DNA]</scope>
    <source>
        <strain evidence="7 9">AF22-3AC</strain>
    </source>
</reference>
<dbReference type="InterPro" id="IPR013762">
    <property type="entry name" value="Integrase-like_cat_sf"/>
</dbReference>
<evidence type="ECO:0000259" key="5">
    <source>
        <dbReference type="Pfam" id="PF13102"/>
    </source>
</evidence>
<dbReference type="InterPro" id="IPR011010">
    <property type="entry name" value="DNA_brk_join_enz"/>
</dbReference>